<reference evidence="3" key="2">
    <citation type="submission" date="2024-12" db="EMBL/GenBank/DDBJ databases">
        <authorList>
            <person name="Estrada K."/>
            <person name="Bobes R.J."/>
            <person name="Sanchez-Flores A."/>
            <person name="Laclette J.P."/>
        </authorList>
    </citation>
    <scope>NUCLEOTIDE SEQUENCE</scope>
    <source>
        <strain evidence="3">WFUcys</strain>
        <tissue evidence="3">Peritoneal cavity of infected mice</tissue>
    </source>
</reference>
<organism evidence="3 4">
    <name type="scientific">Taenia crassiceps</name>
    <dbReference type="NCBI Taxonomy" id="6207"/>
    <lineage>
        <taxon>Eukaryota</taxon>
        <taxon>Metazoa</taxon>
        <taxon>Spiralia</taxon>
        <taxon>Lophotrochozoa</taxon>
        <taxon>Platyhelminthes</taxon>
        <taxon>Cestoda</taxon>
        <taxon>Eucestoda</taxon>
        <taxon>Cyclophyllidea</taxon>
        <taxon>Taeniidae</taxon>
        <taxon>Taenia</taxon>
    </lineage>
</organism>
<accession>A0ABR4QJ54</accession>
<dbReference type="EMBL" id="JAKROA010000003">
    <property type="protein sequence ID" value="KAL5108545.1"/>
    <property type="molecule type" value="Genomic_DNA"/>
</dbReference>
<protein>
    <submittedName>
        <fullName evidence="3">Uncharacterized protein</fullName>
    </submittedName>
</protein>
<dbReference type="Proteomes" id="UP001651158">
    <property type="component" value="Unassembled WGS sequence"/>
</dbReference>
<comment type="caution">
    <text evidence="3">The sequence shown here is derived from an EMBL/GenBank/DDBJ whole genome shotgun (WGS) entry which is preliminary data.</text>
</comment>
<gene>
    <name evidence="2" type="ORF">TcWFU_001893</name>
    <name evidence="3" type="ORF">TcWFU_009729</name>
</gene>
<keyword evidence="4" id="KW-1185">Reference proteome</keyword>
<reference evidence="3 4" key="1">
    <citation type="journal article" date="2022" name="Front. Cell. Infect. Microbiol.">
        <title>The Genomes of Two Strains of Taenia crassiceps the Animal Model for the Study of Human Cysticercosis.</title>
        <authorList>
            <person name="Bobes R.J."/>
            <person name="Estrada K."/>
            <person name="Rios-Valencia D.G."/>
            <person name="Calderon-Gallegos A."/>
            <person name="de la Torre P."/>
            <person name="Carrero J.C."/>
            <person name="Sanchez-Flores A."/>
            <person name="Laclette J.P."/>
        </authorList>
    </citation>
    <scope>NUCLEOTIDE SEQUENCE [LARGE SCALE GENOMIC DNA]</scope>
    <source>
        <strain evidence="3">WFUcys</strain>
    </source>
</reference>
<feature type="region of interest" description="Disordered" evidence="1">
    <location>
        <begin position="100"/>
        <end position="127"/>
    </location>
</feature>
<sequence length="127" mass="13412">MPIAAVAIQPSTPPPSRDNHQRAAGGQTANYTSSSTQEPPTAASSMSESPLLHATSNPPPPSNSRLCSCGDDQLNTPLKVVSTIHWQWRRMSPTPIRAAVTTSSVSRTMGESAHTHKSQGLTSSLPQ</sequence>
<feature type="compositionally biased region" description="Polar residues" evidence="1">
    <location>
        <begin position="100"/>
        <end position="109"/>
    </location>
</feature>
<feature type="region of interest" description="Disordered" evidence="1">
    <location>
        <begin position="1"/>
        <end position="74"/>
    </location>
</feature>
<evidence type="ECO:0000313" key="3">
    <source>
        <dbReference type="EMBL" id="KAL5109494.1"/>
    </source>
</evidence>
<name>A0ABR4QJ54_9CEST</name>
<evidence type="ECO:0000313" key="4">
    <source>
        <dbReference type="Proteomes" id="UP001651158"/>
    </source>
</evidence>
<dbReference type="EMBL" id="JAKROA010000003">
    <property type="protein sequence ID" value="KAL5109494.1"/>
    <property type="molecule type" value="Genomic_DNA"/>
</dbReference>
<evidence type="ECO:0000313" key="2">
    <source>
        <dbReference type="EMBL" id="KAL5108545.1"/>
    </source>
</evidence>
<evidence type="ECO:0000256" key="1">
    <source>
        <dbReference type="SAM" id="MobiDB-lite"/>
    </source>
</evidence>
<feature type="compositionally biased region" description="Polar residues" evidence="1">
    <location>
        <begin position="27"/>
        <end position="48"/>
    </location>
</feature>
<proteinExistence type="predicted"/>
<feature type="compositionally biased region" description="Polar residues" evidence="1">
    <location>
        <begin position="118"/>
        <end position="127"/>
    </location>
</feature>